<sequence length="273" mass="28407">MRSDLGSDYGENSLMEVEEDPHWDSLMDSQIHSVISGNDEHLARTIPSKASPRRFCLGANEPVHTELLEATSSEEETPSTRAYNPGTRAPVPKLCTGKGEVTPVPTPETGKVTPQAGRTQALPTTGGQAGAPAGLPGLFNSPLCSFVPVPTTLSVPVALSPFVSVPVPVSVSMPVPVSVSVPVPVSVFVPASVVVLVPLLPPSVLLALVHVGSLGPPALQFAVGFGAVARKAGVLEGGALSWQTFFATPSFTLMRPFSYSHINPLSLEMSTGN</sequence>
<evidence type="ECO:0000313" key="2">
    <source>
        <dbReference type="EMBL" id="KAK1797510.1"/>
    </source>
</evidence>
<protein>
    <submittedName>
        <fullName evidence="2">Uncharacterized protein</fullName>
    </submittedName>
</protein>
<name>A0AAD8ZH96_9TELE</name>
<reference evidence="2" key="1">
    <citation type="submission" date="2023-03" db="EMBL/GenBank/DDBJ databases">
        <title>Electrophorus voltai genome.</title>
        <authorList>
            <person name="Bian C."/>
        </authorList>
    </citation>
    <scope>NUCLEOTIDE SEQUENCE</scope>
    <source>
        <strain evidence="2">CB-2022</strain>
        <tissue evidence="2">Muscle</tissue>
    </source>
</reference>
<dbReference type="Proteomes" id="UP001239994">
    <property type="component" value="Unassembled WGS sequence"/>
</dbReference>
<evidence type="ECO:0000256" key="1">
    <source>
        <dbReference type="SAM" id="MobiDB-lite"/>
    </source>
</evidence>
<dbReference type="EMBL" id="JAROKS010000013">
    <property type="protein sequence ID" value="KAK1797510.1"/>
    <property type="molecule type" value="Genomic_DNA"/>
</dbReference>
<gene>
    <name evidence="2" type="ORF">P4O66_000804</name>
</gene>
<proteinExistence type="predicted"/>
<dbReference type="AlphaFoldDB" id="A0AAD8ZH96"/>
<keyword evidence="3" id="KW-1185">Reference proteome</keyword>
<accession>A0AAD8ZH96</accession>
<organism evidence="2 3">
    <name type="scientific">Electrophorus voltai</name>
    <dbReference type="NCBI Taxonomy" id="2609070"/>
    <lineage>
        <taxon>Eukaryota</taxon>
        <taxon>Metazoa</taxon>
        <taxon>Chordata</taxon>
        <taxon>Craniata</taxon>
        <taxon>Vertebrata</taxon>
        <taxon>Euteleostomi</taxon>
        <taxon>Actinopterygii</taxon>
        <taxon>Neopterygii</taxon>
        <taxon>Teleostei</taxon>
        <taxon>Ostariophysi</taxon>
        <taxon>Gymnotiformes</taxon>
        <taxon>Gymnotoidei</taxon>
        <taxon>Gymnotidae</taxon>
        <taxon>Electrophorus</taxon>
    </lineage>
</organism>
<evidence type="ECO:0000313" key="3">
    <source>
        <dbReference type="Proteomes" id="UP001239994"/>
    </source>
</evidence>
<comment type="caution">
    <text evidence="2">The sequence shown here is derived from an EMBL/GenBank/DDBJ whole genome shotgun (WGS) entry which is preliminary data.</text>
</comment>
<feature type="region of interest" description="Disordered" evidence="1">
    <location>
        <begin position="69"/>
        <end position="123"/>
    </location>
</feature>